<evidence type="ECO:0000313" key="2">
    <source>
        <dbReference type="EMBL" id="RCW45087.1"/>
    </source>
</evidence>
<keyword evidence="2" id="KW-0378">Hydrolase</keyword>
<feature type="region of interest" description="Disordered" evidence="1">
    <location>
        <begin position="36"/>
        <end position="63"/>
    </location>
</feature>
<dbReference type="Proteomes" id="UP000253495">
    <property type="component" value="Unassembled WGS sequence"/>
</dbReference>
<comment type="caution">
    <text evidence="2">The sequence shown here is derived from an EMBL/GenBank/DDBJ whole genome shotgun (WGS) entry which is preliminary data.</text>
</comment>
<dbReference type="RefSeq" id="WP_179951511.1">
    <property type="nucleotide sequence ID" value="NZ_QPJC01000003.1"/>
</dbReference>
<dbReference type="GO" id="GO:0016787">
    <property type="term" value="F:hydrolase activity"/>
    <property type="evidence" value="ECO:0007669"/>
    <property type="project" value="UniProtKB-KW"/>
</dbReference>
<accession>A0A368VXX5</accession>
<sequence length="338" mass="36614">MEHDGHSRTSTVTRRTALAGGVAAMLGIGAYRWNRSEEQSPAAPQPTTPEITSPAPTAPEVPPTVTIERVYSQARRREVELVTVEPEDAGRSGLPTCLMLHGRWAGAREAIGGLPEWLSPAVAAGTVPAFTFVAVDGGEHSYWHEHPDDDPMGMLLHELPHWLAERGMGGLDGLPFAAAGLSMGGFGTLLYARRRHEHGIPLRVAAVVSPALMTTWEEARERDAFADEAEWAALDPIRHTDLLGGTPLGVWSGTEDSFIEGTRRFIRRADPELVSLTPGEHNHDYFGPATLQAVEFIGTRRPDTLPETVPVGTAFPTEIPARSGQVQYSRSHQPEPVG</sequence>
<organism evidence="2 3">
    <name type="scientific">Halopolyspora algeriensis</name>
    <dbReference type="NCBI Taxonomy" id="1500506"/>
    <lineage>
        <taxon>Bacteria</taxon>
        <taxon>Bacillati</taxon>
        <taxon>Actinomycetota</taxon>
        <taxon>Actinomycetes</taxon>
        <taxon>Actinomycetes incertae sedis</taxon>
        <taxon>Halopolyspora</taxon>
    </lineage>
</organism>
<name>A0A368VXX5_9ACTN</name>
<evidence type="ECO:0000313" key="3">
    <source>
        <dbReference type="Proteomes" id="UP000253495"/>
    </source>
</evidence>
<dbReference type="InterPro" id="IPR029058">
    <property type="entry name" value="AB_hydrolase_fold"/>
</dbReference>
<keyword evidence="3" id="KW-1185">Reference proteome</keyword>
<evidence type="ECO:0000256" key="1">
    <source>
        <dbReference type="SAM" id="MobiDB-lite"/>
    </source>
</evidence>
<feature type="region of interest" description="Disordered" evidence="1">
    <location>
        <begin position="319"/>
        <end position="338"/>
    </location>
</feature>
<gene>
    <name evidence="2" type="ORF">DFQ14_10348</name>
</gene>
<dbReference type="AlphaFoldDB" id="A0A368VXX5"/>
<dbReference type="EMBL" id="QPJC01000003">
    <property type="protein sequence ID" value="RCW45087.1"/>
    <property type="molecule type" value="Genomic_DNA"/>
</dbReference>
<dbReference type="SUPFAM" id="SSF53474">
    <property type="entry name" value="alpha/beta-Hydrolases"/>
    <property type="match status" value="1"/>
</dbReference>
<protein>
    <submittedName>
        <fullName evidence="2">S-formylglutathione hydrolase FrmB</fullName>
    </submittedName>
</protein>
<reference evidence="2 3" key="1">
    <citation type="submission" date="2018-07" db="EMBL/GenBank/DDBJ databases">
        <title>Genomic Encyclopedia of Type Strains, Phase III (KMG-III): the genomes of soil and plant-associated and newly described type strains.</title>
        <authorList>
            <person name="Whitman W."/>
        </authorList>
    </citation>
    <scope>NUCLEOTIDE SEQUENCE [LARGE SCALE GENOMIC DNA]</scope>
    <source>
        <strain evidence="2 3">CECT 8575</strain>
    </source>
</reference>
<proteinExistence type="predicted"/>
<dbReference type="Gene3D" id="3.40.50.1820">
    <property type="entry name" value="alpha/beta hydrolase"/>
    <property type="match status" value="1"/>
</dbReference>